<dbReference type="PANTHER" id="PTHR30574:SF1">
    <property type="entry name" value="SULPHUR TRANSPORT DOMAIN-CONTAINING PROTEIN"/>
    <property type="match status" value="1"/>
</dbReference>
<keyword evidence="2" id="KW-0813">Transport</keyword>
<evidence type="ECO:0000313" key="10">
    <source>
        <dbReference type="Proteomes" id="UP000215453"/>
    </source>
</evidence>
<gene>
    <name evidence="9" type="ORF">ZT1A5_G11201</name>
</gene>
<evidence type="ECO:0000256" key="5">
    <source>
        <dbReference type="ARBA" id="ARBA00022692"/>
    </source>
</evidence>
<keyword evidence="7 8" id="KW-0472">Membrane</keyword>
<keyword evidence="4" id="KW-0997">Cell inner membrane</keyword>
<dbReference type="AlphaFoldDB" id="A0A1Y6LZJ2"/>
<feature type="transmembrane region" description="Helical" evidence="8">
    <location>
        <begin position="105"/>
        <end position="130"/>
    </location>
</feature>
<dbReference type="GO" id="GO:0005886">
    <property type="term" value="C:plasma membrane"/>
    <property type="evidence" value="ECO:0007669"/>
    <property type="project" value="UniProtKB-SubCell"/>
</dbReference>
<evidence type="ECO:0000256" key="1">
    <source>
        <dbReference type="ARBA" id="ARBA00004429"/>
    </source>
</evidence>
<keyword evidence="6 8" id="KW-1133">Transmembrane helix</keyword>
<keyword evidence="5 8" id="KW-0812">Transmembrane</keyword>
<reference evidence="9 10" key="1">
    <citation type="submission" date="2016-10" db="EMBL/GenBank/DDBJ databases">
        <authorList>
            <person name="Varghese N."/>
        </authorList>
    </citation>
    <scope>NUCLEOTIDE SEQUENCE [LARGE SCALE GENOMIC DNA]</scope>
</reference>
<feature type="transmembrane region" description="Helical" evidence="8">
    <location>
        <begin position="80"/>
        <end position="99"/>
    </location>
</feature>
<dbReference type="InterPro" id="IPR007272">
    <property type="entry name" value="Sulf_transp_TsuA/YedE"/>
</dbReference>
<dbReference type="PANTHER" id="PTHR30574">
    <property type="entry name" value="INNER MEMBRANE PROTEIN YEDE"/>
    <property type="match status" value="1"/>
</dbReference>
<keyword evidence="3" id="KW-1003">Cell membrane</keyword>
<accession>A0A1Y6LZJ2</accession>
<sequence>MDPTFAAALTGGLFGSALTISGVAAPSAIIGQFQFSDYHMVLTFLTASACGAPIFLLANRSKHVQISARQNSSFGWAGKFDGNVIGGTLLGIGMGLTGACPGTVLVQAAAGVAGSQLLLASGALAGVLYIPWSQSNPKTPTDPAGKHSLSEATGYSFKTVLLTYEAALLAMITAALYLAPKGRYTVHPAVGGVLIGLAQASSVYFTKKPLGASAAYEDIGKIFWGSVRGTKMPGIQNLIFAAGVMAGARLTMQALPETAMAFAHSTGISPLRAVLGGFALIFGARMAGGCTSGHGITGMSTLGVSSFVTVPCMFAGGILAAMLLKT</sequence>
<evidence type="ECO:0000256" key="4">
    <source>
        <dbReference type="ARBA" id="ARBA00022519"/>
    </source>
</evidence>
<evidence type="ECO:0000256" key="6">
    <source>
        <dbReference type="ARBA" id="ARBA00022989"/>
    </source>
</evidence>
<name>A0A1Y6LZJ2_ZYMTR</name>
<proteinExistence type="predicted"/>
<protein>
    <submittedName>
        <fullName evidence="9">Uncharacterized protein</fullName>
    </submittedName>
</protein>
<evidence type="ECO:0000256" key="8">
    <source>
        <dbReference type="SAM" id="Phobius"/>
    </source>
</evidence>
<feature type="transmembrane region" description="Helical" evidence="8">
    <location>
        <begin position="302"/>
        <end position="324"/>
    </location>
</feature>
<evidence type="ECO:0000256" key="7">
    <source>
        <dbReference type="ARBA" id="ARBA00023136"/>
    </source>
</evidence>
<comment type="subcellular location">
    <subcellularLocation>
        <location evidence="1">Cell inner membrane</location>
        <topology evidence="1">Multi-pass membrane protein</topology>
    </subcellularLocation>
</comment>
<feature type="transmembrane region" description="Helical" evidence="8">
    <location>
        <begin position="273"/>
        <end position="296"/>
    </location>
</feature>
<dbReference type="Proteomes" id="UP000215453">
    <property type="component" value="Chromosome 13"/>
</dbReference>
<feature type="transmembrane region" description="Helical" evidence="8">
    <location>
        <begin position="38"/>
        <end position="59"/>
    </location>
</feature>
<dbReference type="Pfam" id="PF04143">
    <property type="entry name" value="Sulf_transp"/>
    <property type="match status" value="1"/>
</dbReference>
<dbReference type="EMBL" id="LT882688">
    <property type="protein sequence ID" value="SMY29752.1"/>
    <property type="molecule type" value="Genomic_DNA"/>
</dbReference>
<feature type="transmembrane region" description="Helical" evidence="8">
    <location>
        <begin position="160"/>
        <end position="179"/>
    </location>
</feature>
<evidence type="ECO:0000256" key="3">
    <source>
        <dbReference type="ARBA" id="ARBA00022475"/>
    </source>
</evidence>
<organism evidence="9 10">
    <name type="scientific">Zymoseptoria tritici ST99CH_1A5</name>
    <dbReference type="NCBI Taxonomy" id="1276529"/>
    <lineage>
        <taxon>Eukaryota</taxon>
        <taxon>Fungi</taxon>
        <taxon>Dikarya</taxon>
        <taxon>Ascomycota</taxon>
        <taxon>Pezizomycotina</taxon>
        <taxon>Dothideomycetes</taxon>
        <taxon>Dothideomycetidae</taxon>
        <taxon>Mycosphaerellales</taxon>
        <taxon>Mycosphaerellaceae</taxon>
        <taxon>Zymoseptoria</taxon>
    </lineage>
</organism>
<evidence type="ECO:0000256" key="2">
    <source>
        <dbReference type="ARBA" id="ARBA00022448"/>
    </source>
</evidence>
<evidence type="ECO:0000313" key="9">
    <source>
        <dbReference type="EMBL" id="SMY29752.1"/>
    </source>
</evidence>